<reference evidence="1" key="1">
    <citation type="submission" date="2014-11" db="EMBL/GenBank/DDBJ databases">
        <authorList>
            <person name="Amaro Gonzalez C."/>
        </authorList>
    </citation>
    <scope>NUCLEOTIDE SEQUENCE</scope>
</reference>
<name>A0A0E9WHF5_ANGAN</name>
<protein>
    <submittedName>
        <fullName evidence="1">Uncharacterized protein</fullName>
    </submittedName>
</protein>
<proteinExistence type="predicted"/>
<dbReference type="EMBL" id="GBXM01019669">
    <property type="protein sequence ID" value="JAH88908.1"/>
    <property type="molecule type" value="Transcribed_RNA"/>
</dbReference>
<sequence length="60" mass="6728">MPITGTLLTKLHKSLRLVKLNSPKKKKETIIQVGIFYGFPDLNIRAHLLELSSPSDKRAA</sequence>
<reference evidence="1" key="2">
    <citation type="journal article" date="2015" name="Fish Shellfish Immunol.">
        <title>Early steps in the European eel (Anguilla anguilla)-Vibrio vulnificus interaction in the gills: Role of the RtxA13 toxin.</title>
        <authorList>
            <person name="Callol A."/>
            <person name="Pajuelo D."/>
            <person name="Ebbesson L."/>
            <person name="Teles M."/>
            <person name="MacKenzie S."/>
            <person name="Amaro C."/>
        </authorList>
    </citation>
    <scope>NUCLEOTIDE SEQUENCE</scope>
</reference>
<organism evidence="1">
    <name type="scientific">Anguilla anguilla</name>
    <name type="common">European freshwater eel</name>
    <name type="synonym">Muraena anguilla</name>
    <dbReference type="NCBI Taxonomy" id="7936"/>
    <lineage>
        <taxon>Eukaryota</taxon>
        <taxon>Metazoa</taxon>
        <taxon>Chordata</taxon>
        <taxon>Craniata</taxon>
        <taxon>Vertebrata</taxon>
        <taxon>Euteleostomi</taxon>
        <taxon>Actinopterygii</taxon>
        <taxon>Neopterygii</taxon>
        <taxon>Teleostei</taxon>
        <taxon>Anguilliformes</taxon>
        <taxon>Anguillidae</taxon>
        <taxon>Anguilla</taxon>
    </lineage>
</organism>
<dbReference type="AlphaFoldDB" id="A0A0E9WHF5"/>
<accession>A0A0E9WHF5</accession>
<evidence type="ECO:0000313" key="1">
    <source>
        <dbReference type="EMBL" id="JAH88908.1"/>
    </source>
</evidence>